<keyword evidence="2" id="KW-1133">Transmembrane helix</keyword>
<dbReference type="Proteomes" id="UP001480595">
    <property type="component" value="Unassembled WGS sequence"/>
</dbReference>
<evidence type="ECO:0000256" key="1">
    <source>
        <dbReference type="SAM" id="MobiDB-lite"/>
    </source>
</evidence>
<keyword evidence="4" id="KW-1185">Reference proteome</keyword>
<comment type="caution">
    <text evidence="3">The sequence shown here is derived from an EMBL/GenBank/DDBJ whole genome shotgun (WGS) entry which is preliminary data.</text>
</comment>
<keyword evidence="2" id="KW-0472">Membrane</keyword>
<organism evidence="3 4">
    <name type="scientific">Apiospora phragmitis</name>
    <dbReference type="NCBI Taxonomy" id="2905665"/>
    <lineage>
        <taxon>Eukaryota</taxon>
        <taxon>Fungi</taxon>
        <taxon>Dikarya</taxon>
        <taxon>Ascomycota</taxon>
        <taxon>Pezizomycotina</taxon>
        <taxon>Sordariomycetes</taxon>
        <taxon>Xylariomycetidae</taxon>
        <taxon>Amphisphaeriales</taxon>
        <taxon>Apiosporaceae</taxon>
        <taxon>Apiospora</taxon>
    </lineage>
</organism>
<keyword evidence="3" id="KW-0675">Receptor</keyword>
<evidence type="ECO:0000256" key="2">
    <source>
        <dbReference type="SAM" id="Phobius"/>
    </source>
</evidence>
<evidence type="ECO:0000313" key="3">
    <source>
        <dbReference type="EMBL" id="KAK8076656.1"/>
    </source>
</evidence>
<dbReference type="EMBL" id="JAQQWL010000004">
    <property type="protein sequence ID" value="KAK8076656.1"/>
    <property type="molecule type" value="Genomic_DNA"/>
</dbReference>
<gene>
    <name evidence="3" type="ORF">PG994_003928</name>
</gene>
<feature type="compositionally biased region" description="Low complexity" evidence="1">
    <location>
        <begin position="158"/>
        <end position="172"/>
    </location>
</feature>
<feature type="compositionally biased region" description="Basic residues" evidence="1">
    <location>
        <begin position="141"/>
        <end position="154"/>
    </location>
</feature>
<sequence>MFLPPPLNAAAGRAGSTAGPRQLHWAGHSYSNAQDAVAAADRSRTHQANRSLLHAWEWAASQITGWVNSASSASRTSHFNSDITTKHDGHSHIISDLRKRTTSQDLDVTIGIVVGVLLGIFLLGTLAFCYVYRNSIRFKRKRKFQRQQRRHKSGGSRGSKNSKSSRSSDSSAGGDGGGGGGGDAEAAPAPPAEGG</sequence>
<name>A0ABR1W242_9PEZI</name>
<protein>
    <submittedName>
        <fullName evidence="3">7 transmembrane receptor (Rhodopsin family) domain-containing protein</fullName>
    </submittedName>
</protein>
<evidence type="ECO:0000313" key="4">
    <source>
        <dbReference type="Proteomes" id="UP001480595"/>
    </source>
</evidence>
<dbReference type="GeneID" id="92088400"/>
<reference evidence="3 4" key="1">
    <citation type="submission" date="2023-01" db="EMBL/GenBank/DDBJ databases">
        <title>Analysis of 21 Apiospora genomes using comparative genomics revels a genus with tremendous synthesis potential of carbohydrate active enzymes and secondary metabolites.</title>
        <authorList>
            <person name="Sorensen T."/>
        </authorList>
    </citation>
    <scope>NUCLEOTIDE SEQUENCE [LARGE SCALE GENOMIC DNA]</scope>
    <source>
        <strain evidence="3 4">CBS 135458</strain>
    </source>
</reference>
<proteinExistence type="predicted"/>
<feature type="compositionally biased region" description="Gly residues" evidence="1">
    <location>
        <begin position="173"/>
        <end position="183"/>
    </location>
</feature>
<feature type="region of interest" description="Disordered" evidence="1">
    <location>
        <begin position="141"/>
        <end position="195"/>
    </location>
</feature>
<dbReference type="RefSeq" id="XP_066719615.1">
    <property type="nucleotide sequence ID" value="XM_066855337.1"/>
</dbReference>
<keyword evidence="2 3" id="KW-0812">Transmembrane</keyword>
<accession>A0ABR1W242</accession>
<feature type="transmembrane region" description="Helical" evidence="2">
    <location>
        <begin position="108"/>
        <end position="132"/>
    </location>
</feature>